<accession>A0A217EFH9</accession>
<dbReference type="GO" id="GO:0051536">
    <property type="term" value="F:iron-sulfur cluster binding"/>
    <property type="evidence" value="ECO:0007669"/>
    <property type="project" value="InterPro"/>
</dbReference>
<dbReference type="Gene3D" id="3.10.20.30">
    <property type="match status" value="1"/>
</dbReference>
<dbReference type="Proteomes" id="UP000243463">
    <property type="component" value="Unassembled WGS sequence"/>
</dbReference>
<evidence type="ECO:0000313" key="3">
    <source>
        <dbReference type="EMBL" id="SNQ29114.1"/>
    </source>
</evidence>
<dbReference type="SUPFAM" id="SSF54292">
    <property type="entry name" value="2Fe-2S ferredoxin-like"/>
    <property type="match status" value="1"/>
</dbReference>
<dbReference type="SUPFAM" id="SSF52343">
    <property type="entry name" value="Ferredoxin reductase-like, C-terminal NADP-linked domain"/>
    <property type="match status" value="1"/>
</dbReference>
<dbReference type="InterPro" id="IPR008333">
    <property type="entry name" value="Cbr1-like_FAD-bd_dom"/>
</dbReference>
<organism evidence="3 4">
    <name type="scientific">Acinetobacter apis</name>
    <dbReference type="NCBI Taxonomy" id="1229165"/>
    <lineage>
        <taxon>Bacteria</taxon>
        <taxon>Pseudomonadati</taxon>
        <taxon>Pseudomonadota</taxon>
        <taxon>Gammaproteobacteria</taxon>
        <taxon>Moraxellales</taxon>
        <taxon>Moraxellaceae</taxon>
        <taxon>Acinetobacter</taxon>
    </lineage>
</organism>
<dbReference type="InterPro" id="IPR050415">
    <property type="entry name" value="MRET"/>
</dbReference>
<evidence type="ECO:0000256" key="1">
    <source>
        <dbReference type="ARBA" id="ARBA00034078"/>
    </source>
</evidence>
<dbReference type="PANTHER" id="PTHR47354">
    <property type="entry name" value="NADH OXIDOREDUCTASE HCR"/>
    <property type="match status" value="1"/>
</dbReference>
<dbReference type="Pfam" id="PF00111">
    <property type="entry name" value="Fer2"/>
    <property type="match status" value="1"/>
</dbReference>
<dbReference type="GO" id="GO:0016491">
    <property type="term" value="F:oxidoreductase activity"/>
    <property type="evidence" value="ECO:0007669"/>
    <property type="project" value="InterPro"/>
</dbReference>
<gene>
    <name evidence="3" type="ORF">SAMN05444584_1048</name>
</gene>
<keyword evidence="4" id="KW-1185">Reference proteome</keyword>
<dbReference type="Pfam" id="PF00175">
    <property type="entry name" value="NAD_binding_1"/>
    <property type="match status" value="1"/>
</dbReference>
<dbReference type="InterPro" id="IPR039261">
    <property type="entry name" value="FNR_nucleotide-bd"/>
</dbReference>
<evidence type="ECO:0000313" key="4">
    <source>
        <dbReference type="Proteomes" id="UP000243463"/>
    </source>
</evidence>
<protein>
    <submittedName>
        <fullName evidence="3">Ferredoxin-NADP reductase</fullName>
    </submittedName>
</protein>
<dbReference type="EMBL" id="FZLN01000001">
    <property type="protein sequence ID" value="SNQ29114.1"/>
    <property type="molecule type" value="Genomic_DNA"/>
</dbReference>
<reference evidence="4" key="1">
    <citation type="submission" date="2017-06" db="EMBL/GenBank/DDBJ databases">
        <authorList>
            <person name="Varghese N."/>
            <person name="Submissions S."/>
        </authorList>
    </citation>
    <scope>NUCLEOTIDE SEQUENCE [LARGE SCALE GENOMIC DNA]</scope>
    <source>
        <strain evidence="4">ANC 5114</strain>
    </source>
</reference>
<proteinExistence type="predicted"/>
<dbReference type="Pfam" id="PF00970">
    <property type="entry name" value="FAD_binding_6"/>
    <property type="match status" value="1"/>
</dbReference>
<dbReference type="InterPro" id="IPR001709">
    <property type="entry name" value="Flavoprot_Pyr_Nucl_cyt_Rdtase"/>
</dbReference>
<dbReference type="Gene3D" id="3.40.50.80">
    <property type="entry name" value="Nucleotide-binding domain of ferredoxin-NADP reductase (FNR) module"/>
    <property type="match status" value="1"/>
</dbReference>
<comment type="cofactor">
    <cofactor evidence="1">
        <name>[2Fe-2S] cluster</name>
        <dbReference type="ChEBI" id="CHEBI:190135"/>
    </cofactor>
</comment>
<dbReference type="InterPro" id="IPR017927">
    <property type="entry name" value="FAD-bd_FR_type"/>
</dbReference>
<dbReference type="Gene3D" id="2.40.30.10">
    <property type="entry name" value="Translation factors"/>
    <property type="match status" value="1"/>
</dbReference>
<feature type="domain" description="FAD-binding FR-type" evidence="2">
    <location>
        <begin position="37"/>
        <end position="137"/>
    </location>
</feature>
<dbReference type="InterPro" id="IPR001433">
    <property type="entry name" value="OxRdtase_FAD/NAD-bd"/>
</dbReference>
<dbReference type="PANTHER" id="PTHR47354:SF3">
    <property type="entry name" value="OXIDOREDUCTASE-RELATED"/>
    <property type="match status" value="1"/>
</dbReference>
<dbReference type="InterPro" id="IPR012675">
    <property type="entry name" value="Beta-grasp_dom_sf"/>
</dbReference>
<dbReference type="OrthoDB" id="9796486at2"/>
<dbReference type="InterPro" id="IPR036010">
    <property type="entry name" value="2Fe-2S_ferredoxin-like_sf"/>
</dbReference>
<dbReference type="PRINTS" id="PR00410">
    <property type="entry name" value="PHEHYDRXLASE"/>
</dbReference>
<dbReference type="CDD" id="cd00207">
    <property type="entry name" value="fer2"/>
    <property type="match status" value="1"/>
</dbReference>
<name>A0A217EFH9_9GAMM</name>
<dbReference type="PROSITE" id="PS51384">
    <property type="entry name" value="FAD_FR"/>
    <property type="match status" value="1"/>
</dbReference>
<evidence type="ECO:0000259" key="2">
    <source>
        <dbReference type="PROSITE" id="PS51384"/>
    </source>
</evidence>
<dbReference type="AlphaFoldDB" id="A0A217EFH9"/>
<dbReference type="InterPro" id="IPR017938">
    <property type="entry name" value="Riboflavin_synthase-like_b-brl"/>
</dbReference>
<dbReference type="InterPro" id="IPR001041">
    <property type="entry name" value="2Fe-2S_ferredoxin-type"/>
</dbReference>
<dbReference type="PRINTS" id="PR00371">
    <property type="entry name" value="FPNCR"/>
</dbReference>
<sequence length="356" mass="39814">MHVTQRKNPALKFLSSSIYDTHILNFWAQKINPLWSMDQMLGRITKKEHVAKGMVSLTVECNKRMNYGVAGQHHPVIVEIAGRRLERTYSLTRLDATHVQLTFKTVSGGTVSTWLADMAQIGDIIEFGQPYGDMLCEGYPEKDVVLLAAGSGITPMFSMLHQLAHTGQLAAYHMTLMYWVKHVDEAAFKDQFETWSHQYPNFKYQIFCTQDEGAAARLNEQHVEAYGDLHEHAVFACGPSGFVNSARDLFHAARLFKSEAFTLSPIEITEEGTVTVTLKKSQKIFVIPKNRSILEALEEANERPVYGCRMGICNKCSCNKISGVTTNITNQAEHAEPGSPVRICVNSAKSDLVLDL</sequence>
<dbReference type="SUPFAM" id="SSF63380">
    <property type="entry name" value="Riboflavin synthase domain-like"/>
    <property type="match status" value="1"/>
</dbReference>
<dbReference type="RefSeq" id="WP_088823113.1">
    <property type="nucleotide sequence ID" value="NZ_FZLN01000001.1"/>
</dbReference>